<organism evidence="6 7">
    <name type="scientific">Algisphaera agarilytica</name>
    <dbReference type="NCBI Taxonomy" id="1385975"/>
    <lineage>
        <taxon>Bacteria</taxon>
        <taxon>Pseudomonadati</taxon>
        <taxon>Planctomycetota</taxon>
        <taxon>Phycisphaerae</taxon>
        <taxon>Phycisphaerales</taxon>
        <taxon>Phycisphaeraceae</taxon>
        <taxon>Algisphaera</taxon>
    </lineage>
</organism>
<dbReference type="PANTHER" id="PTHR43335:SF3">
    <property type="entry name" value="ABC TRANSPORTER"/>
    <property type="match status" value="1"/>
</dbReference>
<name>A0A7X0LJH2_9BACT</name>
<dbReference type="SUPFAM" id="SSF52540">
    <property type="entry name" value="P-loop containing nucleoside triphosphate hydrolases"/>
    <property type="match status" value="1"/>
</dbReference>
<dbReference type="Pfam" id="PF00005">
    <property type="entry name" value="ABC_tran"/>
    <property type="match status" value="1"/>
</dbReference>
<dbReference type="EMBL" id="JACHGY010000001">
    <property type="protein sequence ID" value="MBB6428837.1"/>
    <property type="molecule type" value="Genomic_DNA"/>
</dbReference>
<evidence type="ECO:0000256" key="1">
    <source>
        <dbReference type="ARBA" id="ARBA00005417"/>
    </source>
</evidence>
<keyword evidence="2" id="KW-0813">Transport</keyword>
<comment type="caution">
    <text evidence="6">The sequence shown here is derived from an EMBL/GenBank/DDBJ whole genome shotgun (WGS) entry which is preliminary data.</text>
</comment>
<sequence>MQFHVENLTRTFGKTKAVNDLSFSFETGQIFAFVGPNGAGKTTTMRILATLDVPDEGGCRFDDLDILQYPEEARRMIGYMPDNLPTHRDLTVHDYLDFFARAYGLRGRKRIRMVEQIEEFTNLMGIREKMLKALSKGMKQRVSLARALIHDPPLLIMDEPAAGLDPRARVELRELLKALSNQGKAVFISSHILTELAEIADGAVIIERGGLLRAGTIDQISRHGRADNEHFQHVAIRTKDRNEELYKTMLEMPYVKQAKQAGPYVEAEVAGDEDQACELLAELLRREYRIIEFKQVETDLEQLFMDVTKGDVQ</sequence>
<evidence type="ECO:0000259" key="5">
    <source>
        <dbReference type="PROSITE" id="PS50893"/>
    </source>
</evidence>
<gene>
    <name evidence="6" type="ORF">HNQ40_000643</name>
</gene>
<dbReference type="PROSITE" id="PS00211">
    <property type="entry name" value="ABC_TRANSPORTER_1"/>
    <property type="match status" value="1"/>
</dbReference>
<dbReference type="CDD" id="cd03230">
    <property type="entry name" value="ABC_DR_subfamily_A"/>
    <property type="match status" value="1"/>
</dbReference>
<evidence type="ECO:0000313" key="7">
    <source>
        <dbReference type="Proteomes" id="UP000541810"/>
    </source>
</evidence>
<dbReference type="AlphaFoldDB" id="A0A7X0LJH2"/>
<reference evidence="6 7" key="1">
    <citation type="submission" date="2020-08" db="EMBL/GenBank/DDBJ databases">
        <title>Genomic Encyclopedia of Type Strains, Phase IV (KMG-IV): sequencing the most valuable type-strain genomes for metagenomic binning, comparative biology and taxonomic classification.</title>
        <authorList>
            <person name="Goeker M."/>
        </authorList>
    </citation>
    <scope>NUCLEOTIDE SEQUENCE [LARGE SCALE GENOMIC DNA]</scope>
    <source>
        <strain evidence="6 7">DSM 103725</strain>
    </source>
</reference>
<keyword evidence="3" id="KW-0547">Nucleotide-binding</keyword>
<feature type="domain" description="ABC transporter" evidence="5">
    <location>
        <begin position="3"/>
        <end position="233"/>
    </location>
</feature>
<comment type="similarity">
    <text evidence="1">Belongs to the ABC transporter superfamily.</text>
</comment>
<dbReference type="Gene3D" id="3.40.50.300">
    <property type="entry name" value="P-loop containing nucleotide triphosphate hydrolases"/>
    <property type="match status" value="1"/>
</dbReference>
<dbReference type="InterPro" id="IPR003593">
    <property type="entry name" value="AAA+_ATPase"/>
</dbReference>
<accession>A0A7X0LJH2</accession>
<dbReference type="PANTHER" id="PTHR43335">
    <property type="entry name" value="ABC TRANSPORTER, ATP-BINDING PROTEIN"/>
    <property type="match status" value="1"/>
</dbReference>
<dbReference type="GO" id="GO:0005524">
    <property type="term" value="F:ATP binding"/>
    <property type="evidence" value="ECO:0007669"/>
    <property type="project" value="UniProtKB-KW"/>
</dbReference>
<dbReference type="PROSITE" id="PS50893">
    <property type="entry name" value="ABC_TRANSPORTER_2"/>
    <property type="match status" value="1"/>
</dbReference>
<evidence type="ECO:0000313" key="6">
    <source>
        <dbReference type="EMBL" id="MBB6428837.1"/>
    </source>
</evidence>
<keyword evidence="4 6" id="KW-0067">ATP-binding</keyword>
<dbReference type="Proteomes" id="UP000541810">
    <property type="component" value="Unassembled WGS sequence"/>
</dbReference>
<evidence type="ECO:0000256" key="3">
    <source>
        <dbReference type="ARBA" id="ARBA00022741"/>
    </source>
</evidence>
<dbReference type="GO" id="GO:0016887">
    <property type="term" value="F:ATP hydrolysis activity"/>
    <property type="evidence" value="ECO:0007669"/>
    <property type="project" value="InterPro"/>
</dbReference>
<dbReference type="InterPro" id="IPR003439">
    <property type="entry name" value="ABC_transporter-like_ATP-bd"/>
</dbReference>
<dbReference type="InterPro" id="IPR027417">
    <property type="entry name" value="P-loop_NTPase"/>
</dbReference>
<keyword evidence="7" id="KW-1185">Reference proteome</keyword>
<evidence type="ECO:0000256" key="2">
    <source>
        <dbReference type="ARBA" id="ARBA00022448"/>
    </source>
</evidence>
<dbReference type="SMART" id="SM00382">
    <property type="entry name" value="AAA"/>
    <property type="match status" value="1"/>
</dbReference>
<evidence type="ECO:0000256" key="4">
    <source>
        <dbReference type="ARBA" id="ARBA00022840"/>
    </source>
</evidence>
<proteinExistence type="inferred from homology"/>
<dbReference type="InterPro" id="IPR017871">
    <property type="entry name" value="ABC_transporter-like_CS"/>
</dbReference>
<protein>
    <submittedName>
        <fullName evidence="6">ABC-2 type transport system ATP-binding protein</fullName>
    </submittedName>
</protein>
<dbReference type="RefSeq" id="WP_184676336.1">
    <property type="nucleotide sequence ID" value="NZ_JACHGY010000001.1"/>
</dbReference>